<organism evidence="1 2">
    <name type="scientific">Paramecium bursaria Chlorella virus FR483</name>
    <name type="common">PBCV-FR483</name>
    <dbReference type="NCBI Taxonomy" id="399781"/>
    <lineage>
        <taxon>Viruses</taxon>
        <taxon>Varidnaviria</taxon>
        <taxon>Bamfordvirae</taxon>
        <taxon>Nucleocytoviricota</taxon>
        <taxon>Megaviricetes</taxon>
        <taxon>Algavirales</taxon>
        <taxon>Phycodnaviridae</taxon>
        <taxon>Chlorovirus</taxon>
        <taxon>Chlorovirus conductrix</taxon>
        <taxon>Paramecium bursaria Chlorella virus A1</taxon>
    </lineage>
</organism>
<evidence type="ECO:0000313" key="1">
    <source>
        <dbReference type="EMBL" id="ABT15567.1"/>
    </source>
</evidence>
<dbReference type="RefSeq" id="YP_001425914.1">
    <property type="nucleotide sequence ID" value="NC_008603.1"/>
</dbReference>
<name>A7J6Y6_PBCVF</name>
<evidence type="ECO:0000313" key="2">
    <source>
        <dbReference type="Proteomes" id="UP000204095"/>
    </source>
</evidence>
<dbReference type="Proteomes" id="UP000204095">
    <property type="component" value="Segment"/>
</dbReference>
<dbReference type="GeneID" id="5469753"/>
<accession>A7J6Y6</accession>
<proteinExistence type="predicted"/>
<organismHost>
    <name type="scientific">Paramecium bursaria</name>
    <dbReference type="NCBI Taxonomy" id="74790"/>
</organismHost>
<gene>
    <name evidence="1" type="primary">n282R</name>
    <name evidence="1" type="ORF">FR483_n282R</name>
</gene>
<dbReference type="EMBL" id="DQ890022">
    <property type="protein sequence ID" value="ABT15567.1"/>
    <property type="molecule type" value="Genomic_DNA"/>
</dbReference>
<protein>
    <submittedName>
        <fullName evidence="1">Uncharacterized protein n282R</fullName>
    </submittedName>
</protein>
<sequence>MSLINNYPAKVVCKEEIVVIVAHCRERRDGHDNDWVGIKKFLCDKSLVGCRGINHHRGMIGELLKL</sequence>
<reference evidence="1 2" key="1">
    <citation type="journal article" date="2007" name="Virology">
        <title>Sequence and annotation of the 314-kb MT325 and the 321-kb FR483 viruses that infect Chlorella Pbi.</title>
        <authorList>
            <person name="Fitzgerald L.A."/>
            <person name="Graves M.V."/>
            <person name="Li X."/>
            <person name="Feldblyum T."/>
            <person name="Hartigan J."/>
            <person name="Van Etten J.L."/>
        </authorList>
    </citation>
    <scope>NUCLEOTIDE SEQUENCE [LARGE SCALE GENOMIC DNA]</scope>
    <source>
        <strain evidence="1 2">FR483</strain>
    </source>
</reference>
<dbReference type="KEGG" id="vg:5469753"/>